<keyword evidence="1" id="KW-0472">Membrane</keyword>
<feature type="transmembrane region" description="Helical" evidence="1">
    <location>
        <begin position="12"/>
        <end position="36"/>
    </location>
</feature>
<dbReference type="RefSeq" id="WP_127724533.1">
    <property type="nucleotide sequence ID" value="NZ_RLIH01000007.1"/>
</dbReference>
<proteinExistence type="predicted"/>
<keyword evidence="3" id="KW-1185">Reference proteome</keyword>
<comment type="caution">
    <text evidence="2">The sequence shown here is derived from an EMBL/GenBank/DDBJ whole genome shotgun (WGS) entry which is preliminary data.</text>
</comment>
<evidence type="ECO:0000256" key="1">
    <source>
        <dbReference type="SAM" id="Phobius"/>
    </source>
</evidence>
<dbReference type="AlphaFoldDB" id="A0A437S6X8"/>
<dbReference type="EMBL" id="RLIH01000007">
    <property type="protein sequence ID" value="RVU54667.1"/>
    <property type="molecule type" value="Genomic_DNA"/>
</dbReference>
<dbReference type="Proteomes" id="UP000288812">
    <property type="component" value="Unassembled WGS sequence"/>
</dbReference>
<keyword evidence="1" id="KW-1133">Transmembrane helix</keyword>
<reference evidence="2 3" key="1">
    <citation type="submission" date="2018-11" db="EMBL/GenBank/DDBJ databases">
        <title>Genome sequencing and assembly of Anaerosphaera sp. nov., GS7-6-2.</title>
        <authorList>
            <person name="Rettenmaier R."/>
            <person name="Liebl W."/>
            <person name="Zverlov V."/>
        </authorList>
    </citation>
    <scope>NUCLEOTIDE SEQUENCE [LARGE SCALE GENOMIC DNA]</scope>
    <source>
        <strain evidence="2 3">GS7-6-2</strain>
    </source>
</reference>
<evidence type="ECO:0000313" key="3">
    <source>
        <dbReference type="Proteomes" id="UP000288812"/>
    </source>
</evidence>
<organism evidence="2 3">
    <name type="scientific">Anaerosphaera multitolerans</name>
    <dbReference type="NCBI Taxonomy" id="2487351"/>
    <lineage>
        <taxon>Bacteria</taxon>
        <taxon>Bacillati</taxon>
        <taxon>Bacillota</taxon>
        <taxon>Tissierellia</taxon>
        <taxon>Tissierellales</taxon>
        <taxon>Peptoniphilaceae</taxon>
        <taxon>Anaerosphaera</taxon>
    </lineage>
</organism>
<feature type="transmembrane region" description="Helical" evidence="1">
    <location>
        <begin position="69"/>
        <end position="87"/>
    </location>
</feature>
<gene>
    <name evidence="2" type="ORF">EF514_06075</name>
</gene>
<protein>
    <submittedName>
        <fullName evidence="2">Uncharacterized protein</fullName>
    </submittedName>
</protein>
<sequence length="91" mass="10362">MKSENMLNKKENFILTIFSLIALIIILCGIIPLTKLLNSKTFIMLGITTFALGNIIAYSLAYLRTKKHLFTLISWSIILLVQVFLIFTNLI</sequence>
<name>A0A437S6X8_9FIRM</name>
<accession>A0A437S6X8</accession>
<feature type="transmembrane region" description="Helical" evidence="1">
    <location>
        <begin position="42"/>
        <end position="62"/>
    </location>
</feature>
<keyword evidence="1" id="KW-0812">Transmembrane</keyword>
<evidence type="ECO:0000313" key="2">
    <source>
        <dbReference type="EMBL" id="RVU54667.1"/>
    </source>
</evidence>